<sequence length="896" mass="101363">MNFAKEPRESYIVFNFSGDEPMAMVSQALRRLWLLQPPVEYEGLSSDQLKAAIGLATKSLAELADPPGASETCDDKSWLESVSAKTLSSPLGPIYKRHGGRSNNALYAPWRLALYDMYKHVFYDAWQRFRHLYEPTRFKIDIRLLVIGSDGFQSTHGRDVFLYPMWITPGGVLKAKLGETEKSWTSDGENRYSLVWVKRQTQFEFKLSGENGSISSKSPVAIVITGHLGGPIADEPSRATILAKKRVVNYAPEMNKEGSPVVDLEMNHLARSIFLQAGDAVERCKFNTVASELLSVPGTVLQPQLAQSGSLYAPLGDNCTRLLILEPGGPQEELRTRLQQIKVRVPTTYEALSYTWGDPNDKVDLSCQGSSRKVPRNLCDALKRLRYHDRPRYLWADSICINQQDLAERSQQVSMMDRIFQNATRVIAWLGQDQDGHAALAFEAVCSIVSWWKPEGDRLKVASYKATLSPVDPEILSHFREAVTPEHWQSLRALFSHTYFKRMWIIQELALGRQIEVYWGEHHISWGLVGVCAAWVLTEGWRFHYGRPLVEAYNALLIYVLPLAQWSAISMFPKLDLSTILGTTMDRFDATDARNHIYALLGIPFSGNKPVLGSFIRPDYTQSVRSVYVEAARCMIQQDGHLRILSAVQHGAEPDGDYPSWVPRWDQPLITEPFAMRQEQGYYANGGELLMLNSSMFGADGESLVVAGLECGSVASISDVIDKINLAWDAMKTADQKRALGKMILMLFDSEKRLRTSWSGGVEEYVMFAYEDPQQQEEAIRENKLTKVSVNGHAGDYSSRSFISSVDGERAADSHLAELLLYWRERVSWDQRELPTKDLAGFWDNAINSDDPHEVERTFERYDDGSLRLDSVAIDEEDLRFQREVGKHGIREFEIR</sequence>
<dbReference type="PANTHER" id="PTHR24148">
    <property type="entry name" value="ANKYRIN REPEAT DOMAIN-CONTAINING PROTEIN 39 HOMOLOG-RELATED"/>
    <property type="match status" value="1"/>
</dbReference>
<evidence type="ECO:0000259" key="1">
    <source>
        <dbReference type="Pfam" id="PF06985"/>
    </source>
</evidence>
<dbReference type="InterPro" id="IPR052895">
    <property type="entry name" value="HetReg/Transcr_Mod"/>
</dbReference>
<dbReference type="InterPro" id="IPR010730">
    <property type="entry name" value="HET"/>
</dbReference>
<keyword evidence="3" id="KW-1185">Reference proteome</keyword>
<dbReference type="Proteomes" id="UP000813444">
    <property type="component" value="Unassembled WGS sequence"/>
</dbReference>
<protein>
    <submittedName>
        <fullName evidence="2">Heterokaryon incompatibility protein-domain-containing protein</fullName>
    </submittedName>
</protein>
<organism evidence="2 3">
    <name type="scientific">Stachybotrys elegans</name>
    <dbReference type="NCBI Taxonomy" id="80388"/>
    <lineage>
        <taxon>Eukaryota</taxon>
        <taxon>Fungi</taxon>
        <taxon>Dikarya</taxon>
        <taxon>Ascomycota</taxon>
        <taxon>Pezizomycotina</taxon>
        <taxon>Sordariomycetes</taxon>
        <taxon>Hypocreomycetidae</taxon>
        <taxon>Hypocreales</taxon>
        <taxon>Stachybotryaceae</taxon>
        <taxon>Stachybotrys</taxon>
    </lineage>
</organism>
<comment type="caution">
    <text evidence="2">The sequence shown here is derived from an EMBL/GenBank/DDBJ whole genome shotgun (WGS) entry which is preliminary data.</text>
</comment>
<dbReference type="Pfam" id="PF06985">
    <property type="entry name" value="HET"/>
    <property type="match status" value="1"/>
</dbReference>
<evidence type="ECO:0000313" key="3">
    <source>
        <dbReference type="Proteomes" id="UP000813444"/>
    </source>
</evidence>
<evidence type="ECO:0000313" key="2">
    <source>
        <dbReference type="EMBL" id="KAH7305493.1"/>
    </source>
</evidence>
<dbReference type="OrthoDB" id="2504919at2759"/>
<accession>A0A8K0WKI1</accession>
<feature type="domain" description="Heterokaryon incompatibility" evidence="1">
    <location>
        <begin position="349"/>
        <end position="508"/>
    </location>
</feature>
<dbReference type="EMBL" id="JAGPNK010000018">
    <property type="protein sequence ID" value="KAH7305493.1"/>
    <property type="molecule type" value="Genomic_DNA"/>
</dbReference>
<dbReference type="PANTHER" id="PTHR24148:SF64">
    <property type="entry name" value="HETEROKARYON INCOMPATIBILITY DOMAIN-CONTAINING PROTEIN"/>
    <property type="match status" value="1"/>
</dbReference>
<dbReference type="AlphaFoldDB" id="A0A8K0WKI1"/>
<gene>
    <name evidence="2" type="ORF">B0I35DRAFT_483848</name>
</gene>
<name>A0A8K0WKI1_9HYPO</name>
<reference evidence="2" key="1">
    <citation type="journal article" date="2021" name="Nat. Commun.">
        <title>Genetic determinants of endophytism in the Arabidopsis root mycobiome.</title>
        <authorList>
            <person name="Mesny F."/>
            <person name="Miyauchi S."/>
            <person name="Thiergart T."/>
            <person name="Pickel B."/>
            <person name="Atanasova L."/>
            <person name="Karlsson M."/>
            <person name="Huettel B."/>
            <person name="Barry K.W."/>
            <person name="Haridas S."/>
            <person name="Chen C."/>
            <person name="Bauer D."/>
            <person name="Andreopoulos W."/>
            <person name="Pangilinan J."/>
            <person name="LaButti K."/>
            <person name="Riley R."/>
            <person name="Lipzen A."/>
            <person name="Clum A."/>
            <person name="Drula E."/>
            <person name="Henrissat B."/>
            <person name="Kohler A."/>
            <person name="Grigoriev I.V."/>
            <person name="Martin F.M."/>
            <person name="Hacquard S."/>
        </authorList>
    </citation>
    <scope>NUCLEOTIDE SEQUENCE</scope>
    <source>
        <strain evidence="2">MPI-CAGE-CH-0235</strain>
    </source>
</reference>
<proteinExistence type="predicted"/>